<keyword evidence="11" id="KW-1185">Reference proteome</keyword>
<evidence type="ECO:0000256" key="4">
    <source>
        <dbReference type="ARBA" id="ARBA00022989"/>
    </source>
</evidence>
<dbReference type="VEuPathDB" id="VectorBase:ISCI004027"/>
<feature type="transmembrane region" description="Helical" evidence="8">
    <location>
        <begin position="62"/>
        <end position="92"/>
    </location>
</feature>
<feature type="transmembrane region" description="Helical" evidence="8">
    <location>
        <begin position="316"/>
        <end position="335"/>
    </location>
</feature>
<dbReference type="EnsemblMetazoa" id="ISCW004027-RA">
    <property type="protein sequence ID" value="ISCW004027-PA"/>
    <property type="gene ID" value="ISCW004027"/>
</dbReference>
<dbReference type="EMBL" id="DS718559">
    <property type="protein sequence ID" value="EEC06377.1"/>
    <property type="molecule type" value="Genomic_DNA"/>
</dbReference>
<keyword evidence="4 8" id="KW-1133">Transmembrane helix</keyword>
<dbReference type="PANTHER" id="PTHR13906:SF4">
    <property type="entry name" value="LYSOPHOSPHOLIPID ACYLTRANSFERASE 6"/>
    <property type="match status" value="1"/>
</dbReference>
<keyword evidence="3 8" id="KW-0812">Transmembrane</keyword>
<evidence type="ECO:0000313" key="11">
    <source>
        <dbReference type="Proteomes" id="UP000001555"/>
    </source>
</evidence>
<dbReference type="HOGENOM" id="CLU_615794_0_0_1"/>
<keyword evidence="5 8" id="KW-0472">Membrane</keyword>
<dbReference type="InParanoid" id="B7PIF5"/>
<dbReference type="FunCoup" id="B7PIF5">
    <property type="interactions" value="538"/>
</dbReference>
<reference evidence="9 11" key="1">
    <citation type="submission" date="2008-03" db="EMBL/GenBank/DDBJ databases">
        <title>Annotation of Ixodes scapularis.</title>
        <authorList>
            <consortium name="Ixodes scapularis Genome Project Consortium"/>
            <person name="Caler E."/>
            <person name="Hannick L.I."/>
            <person name="Bidwell S."/>
            <person name="Joardar V."/>
            <person name="Thiagarajan M."/>
            <person name="Amedeo P."/>
            <person name="Galinsky K.J."/>
            <person name="Schobel S."/>
            <person name="Inman J."/>
            <person name="Hostetler J."/>
            <person name="Miller J."/>
            <person name="Hammond M."/>
            <person name="Megy K."/>
            <person name="Lawson D."/>
            <person name="Kodira C."/>
            <person name="Sutton G."/>
            <person name="Meyer J."/>
            <person name="Hill C.A."/>
            <person name="Birren B."/>
            <person name="Nene V."/>
            <person name="Collins F."/>
            <person name="Alarcon-Chaidez F."/>
            <person name="Wikel S."/>
            <person name="Strausberg R."/>
        </authorList>
    </citation>
    <scope>NUCLEOTIDE SEQUENCE [LARGE SCALE GENOMIC DNA]</scope>
    <source>
        <strain evidence="11">Wikel</strain>
        <strain evidence="9">Wikel colony</strain>
    </source>
</reference>
<evidence type="ECO:0000256" key="6">
    <source>
        <dbReference type="ARBA" id="ARBA00023315"/>
    </source>
</evidence>
<dbReference type="Pfam" id="PF03062">
    <property type="entry name" value="MBOAT"/>
    <property type="match status" value="1"/>
</dbReference>
<dbReference type="EMBL" id="ABJB010745630">
    <property type="status" value="NOT_ANNOTATED_CDS"/>
    <property type="molecule type" value="Genomic_DNA"/>
</dbReference>
<dbReference type="EMBL" id="ABJB010070170">
    <property type="status" value="NOT_ANNOTATED_CDS"/>
    <property type="molecule type" value="Genomic_DNA"/>
</dbReference>
<dbReference type="Proteomes" id="UP000001555">
    <property type="component" value="Unassembled WGS sequence"/>
</dbReference>
<evidence type="ECO:0000256" key="3">
    <source>
        <dbReference type="ARBA" id="ARBA00022692"/>
    </source>
</evidence>
<dbReference type="GO" id="GO:0016746">
    <property type="term" value="F:acyltransferase activity"/>
    <property type="evidence" value="ECO:0007669"/>
    <property type="project" value="UniProtKB-KW"/>
</dbReference>
<evidence type="ECO:0000313" key="9">
    <source>
        <dbReference type="EMBL" id="EEC06377.1"/>
    </source>
</evidence>
<dbReference type="EMBL" id="ABJB010322949">
    <property type="status" value="NOT_ANNOTATED_CDS"/>
    <property type="molecule type" value="Genomic_DNA"/>
</dbReference>
<evidence type="ECO:0000256" key="7">
    <source>
        <dbReference type="SAM" id="MobiDB-lite"/>
    </source>
</evidence>
<sequence length="445" mass="50291">MDLKSDSRFYVGSRRLASVAAYFGLSTDKFNFLFCQLMFLVISYPYRILLHPSKVSPTIRHLVALGIGLSFGYFCFGYQILHLLVQATIIYGIILFSSPDHMHKKVPTALEYYGYVMHYHTLMCGPLVFFNDYQDFIKGKQYLRHSIRTGMRGTPREIIEPSSNRAVAAKVLTTFLSAASIIYLLPQFPIEYIKGMAFFFEKGWLWQMLYIIWATSLHRHRYYHAWTLGEAICNAAGFGFNGYTSDGKARWNLLTNVDILTIEVRRSVRPMFQHSNTARQLYDVLTCLATRMAIGYMVFPFLLLDFYACIRVYKNFWFLGHILALLAMVLLPRVLPPARRASIVRAEQQAEEEEDGRELFGQSGEMDHAGHMDEFVPVNEATVADGVATTAETATSYGRSTTDRETGEAAITAKPANADGPTTADVSVIAGATKDNLRGEDKKNV</sequence>
<evidence type="ECO:0000313" key="10">
    <source>
        <dbReference type="EnsemblMetazoa" id="ISCW004027-PA"/>
    </source>
</evidence>
<evidence type="ECO:0000256" key="1">
    <source>
        <dbReference type="ARBA" id="ARBA00004141"/>
    </source>
</evidence>
<dbReference type="EMBL" id="ABJB010634526">
    <property type="status" value="NOT_ANNOTATED_CDS"/>
    <property type="molecule type" value="Genomic_DNA"/>
</dbReference>
<dbReference type="PANTHER" id="PTHR13906">
    <property type="entry name" value="PORCUPINE"/>
    <property type="match status" value="1"/>
</dbReference>
<dbReference type="OrthoDB" id="286734at2759"/>
<dbReference type="InterPro" id="IPR049941">
    <property type="entry name" value="LPLAT_7/PORCN-like"/>
</dbReference>
<dbReference type="GO" id="GO:0016020">
    <property type="term" value="C:membrane"/>
    <property type="evidence" value="ECO:0007669"/>
    <property type="project" value="UniProtKB-SubCell"/>
</dbReference>
<dbReference type="InterPro" id="IPR004299">
    <property type="entry name" value="MBOAT_fam"/>
</dbReference>
<gene>
    <name evidence="9" type="ORF">IscW_ISCW004027</name>
</gene>
<dbReference type="VEuPathDB" id="VectorBase:ISCP_028921"/>
<feature type="transmembrane region" description="Helical" evidence="8">
    <location>
        <begin position="112"/>
        <end position="130"/>
    </location>
</feature>
<keyword evidence="6 9" id="KW-0012">Acyltransferase</keyword>
<accession>B7PIF5</accession>
<proteinExistence type="predicted"/>
<dbReference type="VEuPathDB" id="VectorBase:ISCW004027"/>
<evidence type="ECO:0000256" key="2">
    <source>
        <dbReference type="ARBA" id="ARBA00022679"/>
    </source>
</evidence>
<dbReference type="STRING" id="6945.B7PIF5"/>
<protein>
    <submittedName>
        <fullName evidence="9 10">Membrane bound O-acyltransferase domain-containing protein, putative</fullName>
    </submittedName>
</protein>
<feature type="transmembrane region" description="Helical" evidence="8">
    <location>
        <begin position="281"/>
        <end position="304"/>
    </location>
</feature>
<evidence type="ECO:0000256" key="8">
    <source>
        <dbReference type="SAM" id="Phobius"/>
    </source>
</evidence>
<dbReference type="PaxDb" id="6945-B7PIF5"/>
<feature type="transmembrane region" description="Helical" evidence="8">
    <location>
        <begin position="30"/>
        <end position="50"/>
    </location>
</feature>
<dbReference type="EMBL" id="ABJB010555239">
    <property type="status" value="NOT_ANNOTATED_CDS"/>
    <property type="molecule type" value="Genomic_DNA"/>
</dbReference>
<feature type="region of interest" description="Disordered" evidence="7">
    <location>
        <begin position="392"/>
        <end position="425"/>
    </location>
</feature>
<reference evidence="10" key="2">
    <citation type="submission" date="2020-05" db="UniProtKB">
        <authorList>
            <consortium name="EnsemblMetazoa"/>
        </authorList>
    </citation>
    <scope>IDENTIFICATION</scope>
    <source>
        <strain evidence="10">wikel</strain>
    </source>
</reference>
<dbReference type="AlphaFoldDB" id="B7PIF5"/>
<dbReference type="EMBL" id="ABJB010427360">
    <property type="status" value="NOT_ANNOTATED_CDS"/>
    <property type="molecule type" value="Genomic_DNA"/>
</dbReference>
<name>B7PIF5_IXOSC</name>
<evidence type="ECO:0000256" key="5">
    <source>
        <dbReference type="ARBA" id="ARBA00023136"/>
    </source>
</evidence>
<dbReference type="EMBL" id="ABJB010753626">
    <property type="status" value="NOT_ANNOTATED_CDS"/>
    <property type="molecule type" value="Genomic_DNA"/>
</dbReference>
<comment type="subcellular location">
    <subcellularLocation>
        <location evidence="1">Membrane</location>
        <topology evidence="1">Multi-pass membrane protein</topology>
    </subcellularLocation>
</comment>
<organism>
    <name type="scientific">Ixodes scapularis</name>
    <name type="common">Black-legged tick</name>
    <name type="synonym">Deer tick</name>
    <dbReference type="NCBI Taxonomy" id="6945"/>
    <lineage>
        <taxon>Eukaryota</taxon>
        <taxon>Metazoa</taxon>
        <taxon>Ecdysozoa</taxon>
        <taxon>Arthropoda</taxon>
        <taxon>Chelicerata</taxon>
        <taxon>Arachnida</taxon>
        <taxon>Acari</taxon>
        <taxon>Parasitiformes</taxon>
        <taxon>Ixodida</taxon>
        <taxon>Ixodoidea</taxon>
        <taxon>Ixodidae</taxon>
        <taxon>Ixodinae</taxon>
        <taxon>Ixodes</taxon>
    </lineage>
</organism>
<keyword evidence="2 9" id="KW-0808">Transferase</keyword>
<feature type="transmembrane region" description="Helical" evidence="8">
    <location>
        <begin position="166"/>
        <end position="186"/>
    </location>
</feature>